<dbReference type="RefSeq" id="WP_247415735.1">
    <property type="nucleotide sequence ID" value="NZ_JALLGW010000001.1"/>
</dbReference>
<keyword evidence="4" id="KW-0808">Transferase</keyword>
<evidence type="ECO:0000256" key="8">
    <source>
        <dbReference type="ARBA" id="ARBA00022786"/>
    </source>
</evidence>
<keyword evidence="11 12" id="KW-0472">Membrane</keyword>
<keyword evidence="15" id="KW-1185">Reference proteome</keyword>
<keyword evidence="10 12" id="KW-1133">Transmembrane helix</keyword>
<comment type="caution">
    <text evidence="14">The sequence shown here is derived from an EMBL/GenBank/DDBJ whole genome shotgun (WGS) entry which is preliminary data.</text>
</comment>
<dbReference type="EC" id="2.3.2.27" evidence="3"/>
<evidence type="ECO:0000256" key="1">
    <source>
        <dbReference type="ARBA" id="ARBA00000900"/>
    </source>
</evidence>
<evidence type="ECO:0000256" key="4">
    <source>
        <dbReference type="ARBA" id="ARBA00022679"/>
    </source>
</evidence>
<evidence type="ECO:0000313" key="15">
    <source>
        <dbReference type="Proteomes" id="UP001596099"/>
    </source>
</evidence>
<evidence type="ECO:0000256" key="6">
    <source>
        <dbReference type="ARBA" id="ARBA00022723"/>
    </source>
</evidence>
<evidence type="ECO:0000259" key="13">
    <source>
        <dbReference type="Pfam" id="PF12483"/>
    </source>
</evidence>
<comment type="subcellular location">
    <subcellularLocation>
        <location evidence="2">Membrane</location>
        <topology evidence="2">Multi-pass membrane protein</topology>
    </subcellularLocation>
</comment>
<protein>
    <recommendedName>
        <fullName evidence="3">RING-type E3 ubiquitin transferase</fullName>
        <ecNumber evidence="3">2.3.2.27</ecNumber>
    </recommendedName>
</protein>
<feature type="domain" description="E3 Ubiquitin ligase MUL1-like" evidence="13">
    <location>
        <begin position="89"/>
        <end position="202"/>
    </location>
</feature>
<evidence type="ECO:0000256" key="9">
    <source>
        <dbReference type="ARBA" id="ARBA00022833"/>
    </source>
</evidence>
<dbReference type="EMBL" id="JBHSQH010000001">
    <property type="protein sequence ID" value="MFC5972433.1"/>
    <property type="molecule type" value="Genomic_DNA"/>
</dbReference>
<organism evidence="14 15">
    <name type="scientific">Halomarina salina</name>
    <dbReference type="NCBI Taxonomy" id="1872699"/>
    <lineage>
        <taxon>Archaea</taxon>
        <taxon>Methanobacteriati</taxon>
        <taxon>Methanobacteriota</taxon>
        <taxon>Stenosarchaea group</taxon>
        <taxon>Halobacteria</taxon>
        <taxon>Halobacteriales</taxon>
        <taxon>Natronomonadaceae</taxon>
        <taxon>Halomarina</taxon>
    </lineage>
</organism>
<dbReference type="Proteomes" id="UP001596099">
    <property type="component" value="Unassembled WGS sequence"/>
</dbReference>
<evidence type="ECO:0000256" key="3">
    <source>
        <dbReference type="ARBA" id="ARBA00012483"/>
    </source>
</evidence>
<dbReference type="InterPro" id="IPR022170">
    <property type="entry name" value="MUL1-like"/>
</dbReference>
<keyword evidence="6" id="KW-0479">Metal-binding</keyword>
<evidence type="ECO:0000256" key="12">
    <source>
        <dbReference type="SAM" id="Phobius"/>
    </source>
</evidence>
<dbReference type="Pfam" id="PF12483">
    <property type="entry name" value="GIDE"/>
    <property type="match status" value="1"/>
</dbReference>
<comment type="catalytic activity">
    <reaction evidence="1">
        <text>S-ubiquitinyl-[E2 ubiquitin-conjugating enzyme]-L-cysteine + [acceptor protein]-L-lysine = [E2 ubiquitin-conjugating enzyme]-L-cysteine + N(6)-ubiquitinyl-[acceptor protein]-L-lysine.</text>
        <dbReference type="EC" id="2.3.2.27"/>
    </reaction>
</comment>
<dbReference type="GO" id="GO:0008270">
    <property type="term" value="F:zinc ion binding"/>
    <property type="evidence" value="ECO:0007669"/>
    <property type="project" value="UniProtKB-KW"/>
</dbReference>
<accession>A0ABD5RQ19</accession>
<proteinExistence type="predicted"/>
<dbReference type="GO" id="GO:0016020">
    <property type="term" value="C:membrane"/>
    <property type="evidence" value="ECO:0007669"/>
    <property type="project" value="UniProtKB-SubCell"/>
</dbReference>
<keyword evidence="8" id="KW-0833">Ubl conjugation pathway</keyword>
<reference evidence="14 15" key="1">
    <citation type="journal article" date="2019" name="Int. J. Syst. Evol. Microbiol.">
        <title>The Global Catalogue of Microorganisms (GCM) 10K type strain sequencing project: providing services to taxonomists for standard genome sequencing and annotation.</title>
        <authorList>
            <consortium name="The Broad Institute Genomics Platform"/>
            <consortium name="The Broad Institute Genome Sequencing Center for Infectious Disease"/>
            <person name="Wu L."/>
            <person name="Ma J."/>
        </authorList>
    </citation>
    <scope>NUCLEOTIDE SEQUENCE [LARGE SCALE GENOMIC DNA]</scope>
    <source>
        <strain evidence="14 15">CGMCC 1.12543</strain>
    </source>
</reference>
<sequence>MPLQLPFTPMLLFVALFALAGLAIVAFSFREFWLALRLHRTDPTPVADVPNRSGMVEVQGVARVADETVTTPFTGTASLACEWTVEEEHHDDDGSHWEEIASGVQKVPFRVDDGTGSVLVYPAGVDFRLGEAADIRVDGGDAPPERIQQFIDVDAHDRVDDENTAFELGGLRIATGSDRRYRERRLDPDEQVYVYGQVRYDTSVSERAGEVNAVIEPGKLFVVADTDDRGVTRRVLCDALVPLFVGLVFLVGAALFGFVALT</sequence>
<keyword evidence="7" id="KW-0863">Zinc-finger</keyword>
<feature type="transmembrane region" description="Helical" evidence="12">
    <location>
        <begin position="6"/>
        <end position="29"/>
    </location>
</feature>
<evidence type="ECO:0000256" key="5">
    <source>
        <dbReference type="ARBA" id="ARBA00022692"/>
    </source>
</evidence>
<dbReference type="AlphaFoldDB" id="A0ABD5RQ19"/>
<evidence type="ECO:0000256" key="7">
    <source>
        <dbReference type="ARBA" id="ARBA00022771"/>
    </source>
</evidence>
<evidence type="ECO:0000256" key="10">
    <source>
        <dbReference type="ARBA" id="ARBA00022989"/>
    </source>
</evidence>
<name>A0ABD5RQ19_9EURY</name>
<evidence type="ECO:0000256" key="2">
    <source>
        <dbReference type="ARBA" id="ARBA00004141"/>
    </source>
</evidence>
<dbReference type="GO" id="GO:0061630">
    <property type="term" value="F:ubiquitin protein ligase activity"/>
    <property type="evidence" value="ECO:0007669"/>
    <property type="project" value="UniProtKB-EC"/>
</dbReference>
<gene>
    <name evidence="14" type="ORF">ACFPYI_13920</name>
</gene>
<evidence type="ECO:0000256" key="11">
    <source>
        <dbReference type="ARBA" id="ARBA00023136"/>
    </source>
</evidence>
<keyword evidence="5 12" id="KW-0812">Transmembrane</keyword>
<evidence type="ECO:0000313" key="14">
    <source>
        <dbReference type="EMBL" id="MFC5972433.1"/>
    </source>
</evidence>
<feature type="transmembrane region" description="Helical" evidence="12">
    <location>
        <begin position="239"/>
        <end position="261"/>
    </location>
</feature>
<keyword evidence="9" id="KW-0862">Zinc</keyword>